<dbReference type="SMART" id="SM00387">
    <property type="entry name" value="HATPase_c"/>
    <property type="match status" value="1"/>
</dbReference>
<dbReference type="InterPro" id="IPR005467">
    <property type="entry name" value="His_kinase_dom"/>
</dbReference>
<evidence type="ECO:0000259" key="7">
    <source>
        <dbReference type="PROSITE" id="PS50109"/>
    </source>
</evidence>
<dbReference type="InterPro" id="IPR011006">
    <property type="entry name" value="CheY-like_superfamily"/>
</dbReference>
<reference evidence="9 10" key="1">
    <citation type="journal article" date="2015" name="Antonie Van Leeuwenhoek">
        <title>Bosea vaviloviae sp. nov., a new species of slow-growing rhizobia isolated from nodules of the relict species Vavilovia formosa (Stev.) Fed.</title>
        <authorList>
            <person name="Safronova V.I."/>
            <person name="Kuznetsova I.G."/>
            <person name="Sazanova A.L."/>
            <person name="Kimeklis A.K."/>
            <person name="Belimov A.A."/>
            <person name="Andronov E.E."/>
            <person name="Pinaev A.G."/>
            <person name="Chizhevskaya E.P."/>
            <person name="Pukhaev A.R."/>
            <person name="Popov K.P."/>
            <person name="Willems A."/>
            <person name="Tikhonovich I.A."/>
        </authorList>
    </citation>
    <scope>NUCLEOTIDE SEQUENCE [LARGE SCALE GENOMIC DNA]</scope>
    <source>
        <strain evidence="9 10">Vaf18</strain>
    </source>
</reference>
<proteinExistence type="predicted"/>
<dbReference type="RefSeq" id="WP_069690846.1">
    <property type="nucleotide sequence ID" value="NZ_CP017147.1"/>
</dbReference>
<dbReference type="InterPro" id="IPR001789">
    <property type="entry name" value="Sig_transdc_resp-reg_receiver"/>
</dbReference>
<evidence type="ECO:0000259" key="8">
    <source>
        <dbReference type="PROSITE" id="PS50110"/>
    </source>
</evidence>
<dbReference type="GO" id="GO:0000155">
    <property type="term" value="F:phosphorelay sensor kinase activity"/>
    <property type="evidence" value="ECO:0007669"/>
    <property type="project" value="InterPro"/>
</dbReference>
<dbReference type="InterPro" id="IPR036890">
    <property type="entry name" value="HATPase_C_sf"/>
</dbReference>
<accession>A0A1D7U2M7</accession>
<evidence type="ECO:0000256" key="3">
    <source>
        <dbReference type="ARBA" id="ARBA00022553"/>
    </source>
</evidence>
<evidence type="ECO:0000256" key="1">
    <source>
        <dbReference type="ARBA" id="ARBA00000085"/>
    </source>
</evidence>
<dbReference type="EMBL" id="CP017147">
    <property type="protein sequence ID" value="AOO81634.1"/>
    <property type="molecule type" value="Genomic_DNA"/>
</dbReference>
<dbReference type="GO" id="GO:0005886">
    <property type="term" value="C:plasma membrane"/>
    <property type="evidence" value="ECO:0007669"/>
    <property type="project" value="TreeGrafter"/>
</dbReference>
<keyword evidence="5" id="KW-0418">Kinase</keyword>
<dbReference type="Pfam" id="PF12860">
    <property type="entry name" value="PAS_7"/>
    <property type="match status" value="1"/>
</dbReference>
<dbReference type="InterPro" id="IPR004358">
    <property type="entry name" value="Sig_transdc_His_kin-like_C"/>
</dbReference>
<feature type="domain" description="Histidine kinase" evidence="7">
    <location>
        <begin position="260"/>
        <end position="481"/>
    </location>
</feature>
<dbReference type="PANTHER" id="PTHR43047:SF72">
    <property type="entry name" value="OSMOSENSING HISTIDINE PROTEIN KINASE SLN1"/>
    <property type="match status" value="1"/>
</dbReference>
<dbReference type="SMART" id="SM00448">
    <property type="entry name" value="REC"/>
    <property type="match status" value="1"/>
</dbReference>
<dbReference type="Pfam" id="PF00072">
    <property type="entry name" value="Response_reg"/>
    <property type="match status" value="1"/>
</dbReference>
<sequence length="763" mass="82797">MVDEAVSGDALLWHWSGRANEITWTVPASLESVADASRLRNGDAQVRLPDRTIATLSQLAQSAARDNSVFAGHIAAGPPFLALDGAAVFGRWIGPLEAAGAVFPDEPARDGRSDALSRALIEGMEALPEAFVLYDAEDRMLICNAQYKRLYPAVADLMKPGLYFPDLVRESVRRGVFKISDDEDNWVERRISFHRTGIGFFEQQLADGRWIQVSERRTPSGGTTSIRADITVLKARERDLRAARARAEAEIAMRTQFITKVGHELRNPLNVIYGIAQLLAEETMPKRHQAMIQNLVGASRAMRDVLNDILDIASITSGRVAIQCEIVESHPLLQEIAGLARTMAKQKGLTFHARISPDTLMPVWSDPRRLRQIFFNLLSNAFKYTSSGAISLRASVRHNARGGPVLRVTITDSGPGIDKDRSRRPFAAYGRHKDHVASGIEGLGLGLAISEELAEAIGAQLGLAPGRHRGTRAWVDVPLASLGEMHQPKTPIASDANIRAGGPPLDVLVVDDEPINLIVAEALLKKLGHRVTTALDGRAGIAALEQRSYDAVLLDISMQDMSGIDVARWIVNARPAVGRPAIIAMTGNVLPADIETYYAAGFTGFVEKPVGLEQLAETLTATRDFAQGIGVLQPKDRLRFSERADSLGDFDTSSLDRMVGDIGPENVQAIVVAGTATFRQAAEALAQPSGDAGELGKLMHKVHAAAGLFGFHELSDRTLRPIADADGVLSQRQSRLLIDCLTDAIARMVDYASRLDERPVLPA</sequence>
<protein>
    <recommendedName>
        <fullName evidence="2">histidine kinase</fullName>
        <ecNumber evidence="2">2.7.13.3</ecNumber>
    </recommendedName>
</protein>
<gene>
    <name evidence="9" type="ORF">BHK69_15285</name>
</gene>
<dbReference type="AlphaFoldDB" id="A0A1D7U2M7"/>
<name>A0A1D7U2M7_9HYPH</name>
<feature type="modified residue" description="4-aspartylphosphate" evidence="6">
    <location>
        <position position="555"/>
    </location>
</feature>
<dbReference type="EC" id="2.7.13.3" evidence="2"/>
<feature type="domain" description="Response regulatory" evidence="8">
    <location>
        <begin position="506"/>
        <end position="623"/>
    </location>
</feature>
<dbReference type="SMART" id="SM00388">
    <property type="entry name" value="HisKA"/>
    <property type="match status" value="1"/>
</dbReference>
<dbReference type="SUPFAM" id="SSF47384">
    <property type="entry name" value="Homodimeric domain of signal transducing histidine kinase"/>
    <property type="match status" value="1"/>
</dbReference>
<comment type="catalytic activity">
    <reaction evidence="1">
        <text>ATP + protein L-histidine = ADP + protein N-phospho-L-histidine.</text>
        <dbReference type="EC" id="2.7.13.3"/>
    </reaction>
</comment>
<dbReference type="Pfam" id="PF02518">
    <property type="entry name" value="HATPase_c"/>
    <property type="match status" value="1"/>
</dbReference>
<dbReference type="Gene3D" id="3.30.565.10">
    <property type="entry name" value="Histidine kinase-like ATPase, C-terminal domain"/>
    <property type="match status" value="1"/>
</dbReference>
<dbReference type="PANTHER" id="PTHR43047">
    <property type="entry name" value="TWO-COMPONENT HISTIDINE PROTEIN KINASE"/>
    <property type="match status" value="1"/>
</dbReference>
<dbReference type="InterPro" id="IPR003594">
    <property type="entry name" value="HATPase_dom"/>
</dbReference>
<dbReference type="Gene3D" id="3.40.50.2300">
    <property type="match status" value="1"/>
</dbReference>
<evidence type="ECO:0000256" key="4">
    <source>
        <dbReference type="ARBA" id="ARBA00022679"/>
    </source>
</evidence>
<dbReference type="STRING" id="1526658.BHK69_15285"/>
<dbReference type="PRINTS" id="PR00344">
    <property type="entry name" value="BCTRLSENSOR"/>
</dbReference>
<dbReference type="Gene3D" id="1.10.287.130">
    <property type="match status" value="1"/>
</dbReference>
<dbReference type="InterPro" id="IPR036097">
    <property type="entry name" value="HisK_dim/P_sf"/>
</dbReference>
<dbReference type="GO" id="GO:0009927">
    <property type="term" value="F:histidine phosphotransfer kinase activity"/>
    <property type="evidence" value="ECO:0007669"/>
    <property type="project" value="TreeGrafter"/>
</dbReference>
<dbReference type="KEGG" id="bvv:BHK69_15285"/>
<keyword evidence="10" id="KW-1185">Reference proteome</keyword>
<dbReference type="PROSITE" id="PS50109">
    <property type="entry name" value="HIS_KIN"/>
    <property type="match status" value="1"/>
</dbReference>
<organism evidence="9 10">
    <name type="scientific">Bosea vaviloviae</name>
    <dbReference type="NCBI Taxonomy" id="1526658"/>
    <lineage>
        <taxon>Bacteria</taxon>
        <taxon>Pseudomonadati</taxon>
        <taxon>Pseudomonadota</taxon>
        <taxon>Alphaproteobacteria</taxon>
        <taxon>Hyphomicrobiales</taxon>
        <taxon>Boseaceae</taxon>
        <taxon>Bosea</taxon>
    </lineage>
</organism>
<dbReference type="Pfam" id="PF00512">
    <property type="entry name" value="HisKA"/>
    <property type="match status" value="1"/>
</dbReference>
<keyword evidence="4" id="KW-0808">Transferase</keyword>
<dbReference type="SUPFAM" id="SSF52172">
    <property type="entry name" value="CheY-like"/>
    <property type="match status" value="1"/>
</dbReference>
<evidence type="ECO:0000256" key="2">
    <source>
        <dbReference type="ARBA" id="ARBA00012438"/>
    </source>
</evidence>
<evidence type="ECO:0000256" key="5">
    <source>
        <dbReference type="ARBA" id="ARBA00022777"/>
    </source>
</evidence>
<keyword evidence="3 6" id="KW-0597">Phosphoprotein</keyword>
<dbReference type="PROSITE" id="PS50110">
    <property type="entry name" value="RESPONSE_REGULATORY"/>
    <property type="match status" value="1"/>
</dbReference>
<evidence type="ECO:0000256" key="6">
    <source>
        <dbReference type="PROSITE-ProRule" id="PRU00169"/>
    </source>
</evidence>
<dbReference type="OrthoDB" id="9801651at2"/>
<evidence type="ECO:0000313" key="9">
    <source>
        <dbReference type="EMBL" id="AOO81634.1"/>
    </source>
</evidence>
<dbReference type="Proteomes" id="UP000094969">
    <property type="component" value="Chromosome"/>
</dbReference>
<dbReference type="CDD" id="cd00082">
    <property type="entry name" value="HisKA"/>
    <property type="match status" value="1"/>
</dbReference>
<evidence type="ECO:0000313" key="10">
    <source>
        <dbReference type="Proteomes" id="UP000094969"/>
    </source>
</evidence>
<dbReference type="SUPFAM" id="SSF55874">
    <property type="entry name" value="ATPase domain of HSP90 chaperone/DNA topoisomerase II/histidine kinase"/>
    <property type="match status" value="1"/>
</dbReference>
<dbReference type="InterPro" id="IPR003661">
    <property type="entry name" value="HisK_dim/P_dom"/>
</dbReference>
<dbReference type="CDD" id="cd17546">
    <property type="entry name" value="REC_hyHK_CKI1_RcsC-like"/>
    <property type="match status" value="1"/>
</dbReference>